<name>A0AAD8UWN1_LOLMU</name>
<feature type="domain" description="F-box/LRR-repeat protein 15/At3g58940/PEG3-like LRR" evidence="1">
    <location>
        <begin position="136"/>
        <end position="278"/>
    </location>
</feature>
<dbReference type="Pfam" id="PF24758">
    <property type="entry name" value="LRR_At5g56370"/>
    <property type="match status" value="1"/>
</dbReference>
<dbReference type="Proteomes" id="UP001231189">
    <property type="component" value="Unassembled WGS sequence"/>
</dbReference>
<comment type="caution">
    <text evidence="2">The sequence shown here is derived from an EMBL/GenBank/DDBJ whole genome shotgun (WGS) entry which is preliminary data.</text>
</comment>
<keyword evidence="3" id="KW-1185">Reference proteome</keyword>
<gene>
    <name evidence="2" type="ORF">QYE76_071942</name>
</gene>
<dbReference type="AlphaFoldDB" id="A0AAD8UWN1"/>
<dbReference type="InterPro" id="IPR036047">
    <property type="entry name" value="F-box-like_dom_sf"/>
</dbReference>
<dbReference type="InterPro" id="IPR055411">
    <property type="entry name" value="LRR_FXL15/At3g58940/PEG3-like"/>
</dbReference>
<organism evidence="2 3">
    <name type="scientific">Lolium multiflorum</name>
    <name type="common">Italian ryegrass</name>
    <name type="synonym">Lolium perenne subsp. multiflorum</name>
    <dbReference type="NCBI Taxonomy" id="4521"/>
    <lineage>
        <taxon>Eukaryota</taxon>
        <taxon>Viridiplantae</taxon>
        <taxon>Streptophyta</taxon>
        <taxon>Embryophyta</taxon>
        <taxon>Tracheophyta</taxon>
        <taxon>Spermatophyta</taxon>
        <taxon>Magnoliopsida</taxon>
        <taxon>Liliopsida</taxon>
        <taxon>Poales</taxon>
        <taxon>Poaceae</taxon>
        <taxon>BOP clade</taxon>
        <taxon>Pooideae</taxon>
        <taxon>Poodae</taxon>
        <taxon>Poeae</taxon>
        <taxon>Poeae Chloroplast Group 2 (Poeae type)</taxon>
        <taxon>Loliodinae</taxon>
        <taxon>Loliinae</taxon>
        <taxon>Lolium</taxon>
    </lineage>
</organism>
<protein>
    <recommendedName>
        <fullName evidence="1">F-box/LRR-repeat protein 15/At3g58940/PEG3-like LRR domain-containing protein</fullName>
    </recommendedName>
</protein>
<sequence>MSKAPIESTSRVRQASDHLSALPDDLLIRILVLVEDAAEAAQTSILASRWRRLWALLPELRFYYIEHHGIGAALAAHEAPDLTLLIALTDDPSPESMSAWLHVAARSLSGDIHVEVRREAGTEAKERLRAIDLPCFEKATYVVLNLGSLGLALPSSGVFARLKELQLIGIRLQGQTGLDDLLSPQRCPSLESFRVGDARGLDSINIHSETLVRVELLDLVRLQELTVMAPALIRLKVSNCFTDSLNPELSVANISAPHLTSLDWMNYYHPNSIQLGNVMHLESLGIQLYILDGEDEAFENDHYGMTLLQRFVDIHSLDLMISYPKGVIEIWTLGSPHGDRWRTSTPGSPLPVRTFVGLLLLRSAPLEWPRSRVVPFSALPGGGSGNHGGGYWRWRRARLGGGQLSPVLNILLGRRGNDLNGGNVWAASALDLDVGDPVSSPTLSPHQIRVGSAFGVQFVARELAHMGTVQLKNWAKALAGMSRVTTSMPKGIAVLLGGVVVVSVDCQRPG</sequence>
<accession>A0AAD8UWN1</accession>
<dbReference type="PANTHER" id="PTHR34709">
    <property type="entry name" value="OS10G0396666 PROTEIN"/>
    <property type="match status" value="1"/>
</dbReference>
<dbReference type="SUPFAM" id="SSF81383">
    <property type="entry name" value="F-box domain"/>
    <property type="match status" value="1"/>
</dbReference>
<evidence type="ECO:0000259" key="1">
    <source>
        <dbReference type="Pfam" id="PF24758"/>
    </source>
</evidence>
<dbReference type="SUPFAM" id="SSF52058">
    <property type="entry name" value="L domain-like"/>
    <property type="match status" value="1"/>
</dbReference>
<dbReference type="PANTHER" id="PTHR34709:SF61">
    <property type="entry name" value="OS07G0229100 PROTEIN"/>
    <property type="match status" value="1"/>
</dbReference>
<dbReference type="EMBL" id="JAUUTY010001914">
    <property type="protein sequence ID" value="KAK1551458.1"/>
    <property type="molecule type" value="Genomic_DNA"/>
</dbReference>
<reference evidence="2" key="1">
    <citation type="submission" date="2023-07" db="EMBL/GenBank/DDBJ databases">
        <title>A chromosome-level genome assembly of Lolium multiflorum.</title>
        <authorList>
            <person name="Chen Y."/>
            <person name="Copetti D."/>
            <person name="Kolliker R."/>
            <person name="Studer B."/>
        </authorList>
    </citation>
    <scope>NUCLEOTIDE SEQUENCE</scope>
    <source>
        <strain evidence="2">02402/16</strain>
        <tissue evidence="2">Leaf</tissue>
    </source>
</reference>
<proteinExistence type="predicted"/>
<evidence type="ECO:0000313" key="2">
    <source>
        <dbReference type="EMBL" id="KAK1551458.1"/>
    </source>
</evidence>
<evidence type="ECO:0000313" key="3">
    <source>
        <dbReference type="Proteomes" id="UP001231189"/>
    </source>
</evidence>
<dbReference type="InterPro" id="IPR055312">
    <property type="entry name" value="FBL15-like"/>
</dbReference>